<dbReference type="PANTHER" id="PTHR11017">
    <property type="entry name" value="LEUCINE-RICH REPEAT-CONTAINING PROTEIN"/>
    <property type="match status" value="1"/>
</dbReference>
<keyword evidence="2" id="KW-0677">Repeat</keyword>
<dbReference type="InterPro" id="IPR042197">
    <property type="entry name" value="Apaf_helical"/>
</dbReference>
<dbReference type="SUPFAM" id="SSF52058">
    <property type="entry name" value="L domain-like"/>
    <property type="match status" value="1"/>
</dbReference>
<gene>
    <name evidence="5" type="ORF">ACJRO7_027485</name>
</gene>
<dbReference type="Pfam" id="PF23282">
    <property type="entry name" value="WHD_ROQ1"/>
    <property type="match status" value="1"/>
</dbReference>
<dbReference type="InterPro" id="IPR027417">
    <property type="entry name" value="P-loop_NTPase"/>
</dbReference>
<dbReference type="Pfam" id="PF00931">
    <property type="entry name" value="NB-ARC"/>
    <property type="match status" value="1"/>
</dbReference>
<keyword evidence="6" id="KW-1185">Reference proteome</keyword>
<feature type="region of interest" description="Disordered" evidence="3">
    <location>
        <begin position="1224"/>
        <end position="1243"/>
    </location>
</feature>
<feature type="compositionally biased region" description="Acidic residues" evidence="3">
    <location>
        <begin position="1163"/>
        <end position="1173"/>
    </location>
</feature>
<reference evidence="5 6" key="1">
    <citation type="submission" date="2024-11" db="EMBL/GenBank/DDBJ databases">
        <title>Chromosome-level genome assembly of Eucalyptus globulus Labill. provides insights into its genome evolution.</title>
        <authorList>
            <person name="Li X."/>
        </authorList>
    </citation>
    <scope>NUCLEOTIDE SEQUENCE [LARGE SCALE GENOMIC DNA]</scope>
    <source>
        <strain evidence="5">CL2024</strain>
        <tissue evidence="5">Fresh tender leaves</tissue>
    </source>
</reference>
<proteinExistence type="predicted"/>
<feature type="compositionally biased region" description="Basic residues" evidence="3">
    <location>
        <begin position="1198"/>
        <end position="1208"/>
    </location>
</feature>
<dbReference type="InterPro" id="IPR032675">
    <property type="entry name" value="LRR_dom_sf"/>
</dbReference>
<evidence type="ECO:0000259" key="4">
    <source>
        <dbReference type="PROSITE" id="PS50104"/>
    </source>
</evidence>
<feature type="region of interest" description="Disordered" evidence="3">
    <location>
        <begin position="942"/>
        <end position="962"/>
    </location>
</feature>
<dbReference type="PRINTS" id="PR00364">
    <property type="entry name" value="DISEASERSIST"/>
</dbReference>
<dbReference type="PROSITE" id="PS50104">
    <property type="entry name" value="TIR"/>
    <property type="match status" value="1"/>
</dbReference>
<dbReference type="Gene3D" id="1.10.8.430">
    <property type="entry name" value="Helical domain of apoptotic protease-activating factors"/>
    <property type="match status" value="1"/>
</dbReference>
<dbReference type="AlphaFoldDB" id="A0ABD3K1M4"/>
<keyword evidence="1" id="KW-0433">Leucine-rich repeat</keyword>
<dbReference type="InterPro" id="IPR002182">
    <property type="entry name" value="NB-ARC"/>
</dbReference>
<dbReference type="SUPFAM" id="SSF52540">
    <property type="entry name" value="P-loop containing nucleoside triphosphate hydrolases"/>
    <property type="match status" value="1"/>
</dbReference>
<dbReference type="InterPro" id="IPR000157">
    <property type="entry name" value="TIR_dom"/>
</dbReference>
<dbReference type="Proteomes" id="UP001634007">
    <property type="component" value="Unassembled WGS sequence"/>
</dbReference>
<dbReference type="SUPFAM" id="SSF52200">
    <property type="entry name" value="Toll/Interleukin receptor TIR domain"/>
    <property type="match status" value="1"/>
</dbReference>
<dbReference type="PANTHER" id="PTHR11017:SF570">
    <property type="entry name" value="DISEASE RESISTANCE PROTEIN (TIR-NBS CLASS)-RELATED"/>
    <property type="match status" value="1"/>
</dbReference>
<dbReference type="SMART" id="SM00255">
    <property type="entry name" value="TIR"/>
    <property type="match status" value="1"/>
</dbReference>
<evidence type="ECO:0000256" key="2">
    <source>
        <dbReference type="ARBA" id="ARBA00022737"/>
    </source>
</evidence>
<comment type="caution">
    <text evidence="5">The sequence shown here is derived from an EMBL/GenBank/DDBJ whole genome shotgun (WGS) entry which is preliminary data.</text>
</comment>
<organism evidence="5 6">
    <name type="scientific">Eucalyptus globulus</name>
    <name type="common">Tasmanian blue gum</name>
    <dbReference type="NCBI Taxonomy" id="34317"/>
    <lineage>
        <taxon>Eukaryota</taxon>
        <taxon>Viridiplantae</taxon>
        <taxon>Streptophyta</taxon>
        <taxon>Embryophyta</taxon>
        <taxon>Tracheophyta</taxon>
        <taxon>Spermatophyta</taxon>
        <taxon>Magnoliopsida</taxon>
        <taxon>eudicotyledons</taxon>
        <taxon>Gunneridae</taxon>
        <taxon>Pentapetalae</taxon>
        <taxon>rosids</taxon>
        <taxon>malvids</taxon>
        <taxon>Myrtales</taxon>
        <taxon>Myrtaceae</taxon>
        <taxon>Myrtoideae</taxon>
        <taxon>Eucalypteae</taxon>
        <taxon>Eucalyptus</taxon>
    </lineage>
</organism>
<dbReference type="InterPro" id="IPR035897">
    <property type="entry name" value="Toll_tir_struct_dom_sf"/>
</dbReference>
<feature type="compositionally biased region" description="Basic and acidic residues" evidence="3">
    <location>
        <begin position="1233"/>
        <end position="1243"/>
    </location>
</feature>
<evidence type="ECO:0000256" key="3">
    <source>
        <dbReference type="SAM" id="MobiDB-lite"/>
    </source>
</evidence>
<protein>
    <recommendedName>
        <fullName evidence="4">TIR domain-containing protein</fullName>
    </recommendedName>
</protein>
<dbReference type="Gene3D" id="3.40.50.300">
    <property type="entry name" value="P-loop containing nucleotide triphosphate hydrolases"/>
    <property type="match status" value="1"/>
</dbReference>
<dbReference type="Gene3D" id="3.40.50.10140">
    <property type="entry name" value="Toll/interleukin-1 receptor homology (TIR) domain"/>
    <property type="match status" value="1"/>
</dbReference>
<name>A0ABD3K1M4_EUCGL</name>
<feature type="compositionally biased region" description="Basic and acidic residues" evidence="3">
    <location>
        <begin position="1174"/>
        <end position="1185"/>
    </location>
</feature>
<evidence type="ECO:0000313" key="6">
    <source>
        <dbReference type="Proteomes" id="UP001634007"/>
    </source>
</evidence>
<evidence type="ECO:0000313" key="5">
    <source>
        <dbReference type="EMBL" id="KAL3730481.1"/>
    </source>
</evidence>
<dbReference type="InterPro" id="IPR044974">
    <property type="entry name" value="Disease_R_plants"/>
</dbReference>
<dbReference type="EMBL" id="JBJKBG010000007">
    <property type="protein sequence ID" value="KAL3730480.1"/>
    <property type="molecule type" value="Genomic_DNA"/>
</dbReference>
<accession>A0ABD3K1M4</accession>
<dbReference type="InterPro" id="IPR058192">
    <property type="entry name" value="WHD_ROQ1-like"/>
</dbReference>
<dbReference type="Pfam" id="PF01582">
    <property type="entry name" value="TIR"/>
    <property type="match status" value="1"/>
</dbReference>
<feature type="region of interest" description="Disordered" evidence="3">
    <location>
        <begin position="1163"/>
        <end position="1208"/>
    </location>
</feature>
<dbReference type="Gene3D" id="3.80.10.10">
    <property type="entry name" value="Ribonuclease Inhibitor"/>
    <property type="match status" value="2"/>
</dbReference>
<evidence type="ECO:0000256" key="1">
    <source>
        <dbReference type="ARBA" id="ARBA00022614"/>
    </source>
</evidence>
<dbReference type="EMBL" id="JBJKBG010000007">
    <property type="protein sequence ID" value="KAL3730481.1"/>
    <property type="molecule type" value="Genomic_DNA"/>
</dbReference>
<feature type="domain" description="TIR" evidence="4">
    <location>
        <begin position="16"/>
        <end position="192"/>
    </location>
</feature>
<sequence>MANSETVTSTSNTVGGEYQVFLSFRGPDTRLPFTNILHQALVDAGIRVFIDDVGLQPGEKISNLLQVIDNCKFYIPIFSKDYASSHWCLDKLAKMVENTSKHKEDGKEKVILPIFYDVKPKDVKLQTPLYKDVISNLEQEMEDREHKFSSENIKTWRESLVEVGGIKGWEVEKHLSPLKLIQAIVDEVVAKLETKRRRVTGDFIGMEDQIANIKKLLDIDSDDVQFIGIYGMGGIGKTTLANTIFNELCPRFGKNCSFLDDVRETAKNKNIVKLQEKLLSDISYSRVVQNIANIDQGIDTIEATICNKKMLIVLDDVDEANQILQLIGEKSLHGGSRILVTTRNKNVLTSRKFKYEFKDYEMMGLIGKDALKLFSRHAFNEDSPPADYCAFSKGIVDTTCGLPLALQAIGSSLFGKKREIWEEWLERLQKTPHEDVLAKLKISYDALHQNEKQIFLDIACYFAGENKTNPMYVWKDCNLYPEDAMDVLMNRCMIKELDNNSLWMHDQFRDLGRKIAREERIGLWDEDDIIHELRSTEIKESVQALNLPWNDLPWNDFDRDMTVTSEQIKRFPRMRFLSLSNVTYRGDFTGCLSELKWIRLHYYHYSTIGSCNQHLEATNLLHLENVVVVNLCGIEITKDVLDSLIKGARKLTVLTITLNTLISETPTFPEYSNLKKLTIESFESLMKIDCSIGKLRWLTDLSFEHCGSIEKLPEQIGELQNLQCLCLSQCFRLIELPASVSKIKSLTKLDVSLTKIMKLPDTIGELSNLSSLNVIGTPIVEMPSTMSKFRQLQRLNMSCCHKIQELPKLPISLTTLRLSSDSLQTVPNLSYLTNIVELLLSDGYEDMFGVQDRSDLIYKYEDRDPSNEFQTGDLGWIGSLTKLSKLIVCFTNVRAPTTELGSLSLLKELNLQGQDLPTFEHLPSNLIVLKLYETGGKQVHLDGLPPSEKETPFLPTSLGKSEENKVSEQLDVQSLDVLESSERSRIQDCRSSESLVCQPEEPGCNGLQAPELIDHWRGALLFPSYQKTLVQFILSGFHEVQDIQFVTPFESLEEMYVKKCFSLKSLGGLSNSKNLKRLKIRRCPSLQVVEGIDELEFLQSLNIDRCGSAERIVDASSSKIPNKCSIRITRSGELPDCGYTYDTWESYREKIFYGTKQVSDFETEATDSETEMEDSLKKTGQENKEKKRKRKTESAKQQGRKRRKLRKKVWVHLFRPIISLCRTRKMKNRKERARQSAKEQGKN</sequence>